<feature type="transmembrane region" description="Helical" evidence="1">
    <location>
        <begin position="100"/>
        <end position="119"/>
    </location>
</feature>
<organism evidence="3 4">
    <name type="scientific">Marivivens donghaensis</name>
    <dbReference type="NCBI Taxonomy" id="1699413"/>
    <lineage>
        <taxon>Bacteria</taxon>
        <taxon>Pseudomonadati</taxon>
        <taxon>Pseudomonadota</taxon>
        <taxon>Alphaproteobacteria</taxon>
        <taxon>Rhodobacterales</taxon>
        <taxon>Paracoccaceae</taxon>
        <taxon>Marivivens group</taxon>
        <taxon>Marivivens</taxon>
    </lineage>
</organism>
<keyword evidence="1" id="KW-0472">Membrane</keyword>
<keyword evidence="1" id="KW-1133">Transmembrane helix</keyword>
<dbReference type="SUPFAM" id="SSF103481">
    <property type="entry name" value="Multidrug resistance efflux transporter EmrE"/>
    <property type="match status" value="2"/>
</dbReference>
<dbReference type="Proteomes" id="UP000709466">
    <property type="component" value="Unassembled WGS sequence"/>
</dbReference>
<feature type="domain" description="EamA" evidence="2">
    <location>
        <begin position="9"/>
        <end position="142"/>
    </location>
</feature>
<gene>
    <name evidence="3" type="ORF">HCZ30_04820</name>
</gene>
<feature type="transmembrane region" description="Helical" evidence="1">
    <location>
        <begin position="128"/>
        <end position="145"/>
    </location>
</feature>
<feature type="transmembrane region" description="Helical" evidence="1">
    <location>
        <begin position="71"/>
        <end position="94"/>
    </location>
</feature>
<feature type="transmembrane region" description="Helical" evidence="1">
    <location>
        <begin position="212"/>
        <end position="231"/>
    </location>
</feature>
<dbReference type="InterPro" id="IPR000620">
    <property type="entry name" value="EamA_dom"/>
</dbReference>
<feature type="transmembrane region" description="Helical" evidence="1">
    <location>
        <begin position="243"/>
        <end position="259"/>
    </location>
</feature>
<evidence type="ECO:0000313" key="4">
    <source>
        <dbReference type="Proteomes" id="UP000709466"/>
    </source>
</evidence>
<name>A0ABX0VUZ1_9RHOB</name>
<keyword evidence="1" id="KW-0812">Transmembrane</keyword>
<evidence type="ECO:0000256" key="1">
    <source>
        <dbReference type="SAM" id="Phobius"/>
    </source>
</evidence>
<dbReference type="RefSeq" id="WP_167636875.1">
    <property type="nucleotide sequence ID" value="NZ_JAATOP010000002.1"/>
</dbReference>
<feature type="transmembrane region" description="Helical" evidence="1">
    <location>
        <begin position="181"/>
        <end position="200"/>
    </location>
</feature>
<dbReference type="PANTHER" id="PTHR22911">
    <property type="entry name" value="ACYL-MALONYL CONDENSING ENZYME-RELATED"/>
    <property type="match status" value="1"/>
</dbReference>
<feature type="transmembrane region" description="Helical" evidence="1">
    <location>
        <begin position="12"/>
        <end position="31"/>
    </location>
</feature>
<feature type="transmembrane region" description="Helical" evidence="1">
    <location>
        <begin position="37"/>
        <end position="59"/>
    </location>
</feature>
<proteinExistence type="predicted"/>
<evidence type="ECO:0000313" key="3">
    <source>
        <dbReference type="EMBL" id="NIY71756.1"/>
    </source>
</evidence>
<dbReference type="Pfam" id="PF00892">
    <property type="entry name" value="EamA"/>
    <property type="match status" value="1"/>
</dbReference>
<comment type="caution">
    <text evidence="3">The sequence shown here is derived from an EMBL/GenBank/DDBJ whole genome shotgun (WGS) entry which is preliminary data.</text>
</comment>
<feature type="transmembrane region" description="Helical" evidence="1">
    <location>
        <begin position="265"/>
        <end position="283"/>
    </location>
</feature>
<dbReference type="InterPro" id="IPR037185">
    <property type="entry name" value="EmrE-like"/>
</dbReference>
<protein>
    <submittedName>
        <fullName evidence="3">DMT family transporter</fullName>
    </submittedName>
</protein>
<dbReference type="PANTHER" id="PTHR22911:SF135">
    <property type="entry name" value="BLR4310 PROTEIN"/>
    <property type="match status" value="1"/>
</dbReference>
<sequence length="292" mass="31470">MDHTLGNRRGAMLMVIGAAAFTLNDTCLKALSAHLPLFQTLFLRGVGNTIILGMLAFAFGHMRFSYSRHDWMLIGIRSLAEAVAAVLFVTALFHMELANATAIMQAMPIVMTVVGALWLKEKVGWRRTLATLVGFIGVLMIVHPGTDNFNIYSLFALATVATVSIRDLAARRMSANVPSIFAAWSAASAVAIVCGAGSIFEDWQPVSGTSVILLFGAMAFVMTGYIMSVMAVRVGEISFVSPFRYASLLVGITMGYLVFGDLPNGLEFAGCVVVVASGLFILLRERSLEKED</sequence>
<evidence type="ECO:0000259" key="2">
    <source>
        <dbReference type="Pfam" id="PF00892"/>
    </source>
</evidence>
<feature type="transmembrane region" description="Helical" evidence="1">
    <location>
        <begin position="151"/>
        <end position="169"/>
    </location>
</feature>
<keyword evidence="4" id="KW-1185">Reference proteome</keyword>
<reference evidence="3 4" key="1">
    <citation type="submission" date="2020-03" db="EMBL/GenBank/DDBJ databases">
        <title>Bacterial isolates of synthetic phycosphere.</title>
        <authorList>
            <person name="Fu H."/>
            <person name="Moran M.A."/>
        </authorList>
    </citation>
    <scope>NUCLEOTIDE SEQUENCE [LARGE SCALE GENOMIC DNA]</scope>
    <source>
        <strain evidence="3 4">HF1</strain>
    </source>
</reference>
<accession>A0ABX0VUZ1</accession>
<dbReference type="EMBL" id="JAATOP010000002">
    <property type="protein sequence ID" value="NIY71756.1"/>
    <property type="molecule type" value="Genomic_DNA"/>
</dbReference>